<feature type="compositionally biased region" description="Polar residues" evidence="1">
    <location>
        <begin position="491"/>
        <end position="505"/>
    </location>
</feature>
<feature type="compositionally biased region" description="Low complexity" evidence="1">
    <location>
        <begin position="701"/>
        <end position="712"/>
    </location>
</feature>
<feature type="region of interest" description="Disordered" evidence="1">
    <location>
        <begin position="297"/>
        <end position="337"/>
    </location>
</feature>
<name>A0A2T7PCZ3_POMCA</name>
<feature type="region of interest" description="Disordered" evidence="1">
    <location>
        <begin position="239"/>
        <end position="267"/>
    </location>
</feature>
<feature type="compositionally biased region" description="Polar residues" evidence="1">
    <location>
        <begin position="417"/>
        <end position="437"/>
    </location>
</feature>
<feature type="compositionally biased region" description="Polar residues" evidence="1">
    <location>
        <begin position="583"/>
        <end position="605"/>
    </location>
</feature>
<feature type="compositionally biased region" description="Basic and acidic residues" evidence="1">
    <location>
        <begin position="328"/>
        <end position="337"/>
    </location>
</feature>
<feature type="region of interest" description="Disordered" evidence="1">
    <location>
        <begin position="578"/>
        <end position="620"/>
    </location>
</feature>
<dbReference type="EMBL" id="PZQS01000004">
    <property type="protein sequence ID" value="PVD31305.1"/>
    <property type="molecule type" value="Genomic_DNA"/>
</dbReference>
<feature type="region of interest" description="Disordered" evidence="1">
    <location>
        <begin position="187"/>
        <end position="211"/>
    </location>
</feature>
<feature type="compositionally biased region" description="Low complexity" evidence="1">
    <location>
        <begin position="506"/>
        <end position="515"/>
    </location>
</feature>
<evidence type="ECO:0000313" key="3">
    <source>
        <dbReference type="Proteomes" id="UP000245119"/>
    </source>
</evidence>
<comment type="caution">
    <text evidence="2">The sequence shown here is derived from an EMBL/GenBank/DDBJ whole genome shotgun (WGS) entry which is preliminary data.</text>
</comment>
<feature type="region of interest" description="Disordered" evidence="1">
    <location>
        <begin position="355"/>
        <end position="437"/>
    </location>
</feature>
<accession>A0A2T7PCZ3</accession>
<evidence type="ECO:0000256" key="1">
    <source>
        <dbReference type="SAM" id="MobiDB-lite"/>
    </source>
</evidence>
<feature type="compositionally biased region" description="Polar residues" evidence="1">
    <location>
        <begin position="787"/>
        <end position="822"/>
    </location>
</feature>
<feature type="compositionally biased region" description="Basic and acidic residues" evidence="1">
    <location>
        <begin position="297"/>
        <end position="318"/>
    </location>
</feature>
<feature type="compositionally biased region" description="Basic and acidic residues" evidence="1">
    <location>
        <begin position="722"/>
        <end position="756"/>
    </location>
</feature>
<dbReference type="OrthoDB" id="6127189at2759"/>
<feature type="compositionally biased region" description="Basic and acidic residues" evidence="1">
    <location>
        <begin position="468"/>
        <end position="482"/>
    </location>
</feature>
<dbReference type="Proteomes" id="UP000245119">
    <property type="component" value="Linkage Group LG4"/>
</dbReference>
<feature type="region of interest" description="Disordered" evidence="1">
    <location>
        <begin position="693"/>
        <end position="845"/>
    </location>
</feature>
<sequence>MDSFEPFCNSSEYDIDTLNGTVPSVTMETNDTVTTTNGIETLLSTREDMLDIFEDFGDRDSSTLSMTSFSIENEDLLGIETSSCADTEEMNTERISNAIANETSGIAECITFISSNPISTEISDTMEHTADSKADLNTTLLPHARVRDRFQDFLDTPEISTSDVQLNKTVSSEDLVLLSCNEWTVDSRTTEDSEKTNQSPLSPDIWDLPGDMENMVKLTSPVSSRPSTDEDLDEFVDDTFDKMPVNTSDASENTMDDSNTTLNDLLDADRDGKGRLLSQKEASPDITVDLADFEETVSQKDADSEKVLLRNKREDHETNLQPGSSISEPDKENEKSANDTDMDFAVLELDSSHLNLDHSKQKRTLSKKGSIARRKRPSRGSFIKTATDSPEAISKDTEESASHSTESGSGVDEVFGDQQTPGDDAQTTSSPAADTQLETSKFRLSGFLIKPTLIMPGLQDLSKSKLFNQEKRKSDEDTDLHGKFHPPATLPKQTTKVQKDSQNLHVSSRYSSSESGGVGVTPCDGVGQTASNATSNGHLTSVASKKIDSCDHRRIDGASSITGGETTHLESVGSLGFDAKLGRTNSTSSMDSSYRLSRGDSTSSVDMAPEVSTPPRKGSITSSAYTPIAFRPRCSSNTVLDADNKIVETGLITSSPFVVPTVKKPLWLAEMKVRQEGSGDYSGLSKFVNTAKHRNETGNDSSSSELQISQEELSNKMMQEQEPEKPSWLKAVTEKSKLGIEKKIETDRHENGRNGEDDNLFPLPRDALKKSKKCAITNVDNKEEPKTTPQMSGPTSDSPVISTRRNQYVPSWMKTVQQQKKPTSGAFGTGVAVSSRGDVTANIPSKQLMRAYETPKWKLELAEKKKQRGATTFPGASPPSESQPEIPQWRQQLQLKKRSGPSIKEGDGSSGNVEPEWAKQAEERRARLLKSGLLDAEPQQ</sequence>
<reference evidence="2 3" key="1">
    <citation type="submission" date="2018-04" db="EMBL/GenBank/DDBJ databases">
        <title>The genome of golden apple snail Pomacea canaliculata provides insight into stress tolerance and invasive adaptation.</title>
        <authorList>
            <person name="Liu C."/>
            <person name="Liu B."/>
            <person name="Ren Y."/>
            <person name="Zhang Y."/>
            <person name="Wang H."/>
            <person name="Li S."/>
            <person name="Jiang F."/>
            <person name="Yin L."/>
            <person name="Zhang G."/>
            <person name="Qian W."/>
            <person name="Fan W."/>
        </authorList>
    </citation>
    <scope>NUCLEOTIDE SEQUENCE [LARGE SCALE GENOMIC DNA]</scope>
    <source>
        <strain evidence="2">SZHN2017</strain>
        <tissue evidence="2">Muscle</tissue>
    </source>
</reference>
<feature type="compositionally biased region" description="Low complexity" evidence="1">
    <location>
        <begin position="256"/>
        <end position="265"/>
    </location>
</feature>
<feature type="region of interest" description="Disordered" evidence="1">
    <location>
        <begin position="459"/>
        <end position="524"/>
    </location>
</feature>
<feature type="region of interest" description="Disordered" evidence="1">
    <location>
        <begin position="863"/>
        <end position="923"/>
    </location>
</feature>
<feature type="compositionally biased region" description="Low complexity" evidence="1">
    <location>
        <begin position="878"/>
        <end position="888"/>
    </location>
</feature>
<keyword evidence="3" id="KW-1185">Reference proteome</keyword>
<proteinExistence type="predicted"/>
<dbReference type="AlphaFoldDB" id="A0A2T7PCZ3"/>
<dbReference type="STRING" id="400727.A0A2T7PCZ3"/>
<organism evidence="2 3">
    <name type="scientific">Pomacea canaliculata</name>
    <name type="common">Golden apple snail</name>
    <dbReference type="NCBI Taxonomy" id="400727"/>
    <lineage>
        <taxon>Eukaryota</taxon>
        <taxon>Metazoa</taxon>
        <taxon>Spiralia</taxon>
        <taxon>Lophotrochozoa</taxon>
        <taxon>Mollusca</taxon>
        <taxon>Gastropoda</taxon>
        <taxon>Caenogastropoda</taxon>
        <taxon>Architaenioglossa</taxon>
        <taxon>Ampullarioidea</taxon>
        <taxon>Ampullariidae</taxon>
        <taxon>Pomacea</taxon>
    </lineage>
</organism>
<feature type="compositionally biased region" description="Basic residues" evidence="1">
    <location>
        <begin position="360"/>
        <end position="378"/>
    </location>
</feature>
<evidence type="ECO:0000313" key="2">
    <source>
        <dbReference type="EMBL" id="PVD31305.1"/>
    </source>
</evidence>
<dbReference type="OMA" id="PWAVELK"/>
<gene>
    <name evidence="2" type="ORF">C0Q70_06717</name>
</gene>
<protein>
    <submittedName>
        <fullName evidence="2">Uncharacterized protein</fullName>
    </submittedName>
</protein>